<dbReference type="PANTHER" id="PTHR48079:SF6">
    <property type="entry name" value="NAD(P)-BINDING DOMAIN-CONTAINING PROTEIN-RELATED"/>
    <property type="match status" value="1"/>
</dbReference>
<dbReference type="EMBL" id="JARRAF010000020">
    <property type="protein sequence ID" value="MDK2125497.1"/>
    <property type="molecule type" value="Genomic_DNA"/>
</dbReference>
<keyword evidence="3" id="KW-1185">Reference proteome</keyword>
<dbReference type="RefSeq" id="WP_284101807.1">
    <property type="nucleotide sequence ID" value="NZ_JARRAF010000020.1"/>
</dbReference>
<reference evidence="2" key="1">
    <citation type="submission" date="2023-03" db="EMBL/GenBank/DDBJ databases">
        <title>Chitinimonas shenzhenensis gen. nov., sp. nov., a novel member of family Burkholderiaceae isolated from activated sludge collected in Shen Zhen, China.</title>
        <authorList>
            <person name="Wang X."/>
        </authorList>
    </citation>
    <scope>NUCLEOTIDE SEQUENCE</scope>
    <source>
        <strain evidence="2">DQS-5</strain>
    </source>
</reference>
<accession>A0ABT7DZK1</accession>
<dbReference type="CDD" id="cd05262">
    <property type="entry name" value="SDR_a7"/>
    <property type="match status" value="1"/>
</dbReference>
<dbReference type="InterPro" id="IPR051783">
    <property type="entry name" value="NAD(P)-dependent_oxidoreduct"/>
</dbReference>
<evidence type="ECO:0000313" key="2">
    <source>
        <dbReference type="EMBL" id="MDK2125497.1"/>
    </source>
</evidence>
<evidence type="ECO:0000313" key="3">
    <source>
        <dbReference type="Proteomes" id="UP001172778"/>
    </source>
</evidence>
<dbReference type="Gene3D" id="3.40.50.720">
    <property type="entry name" value="NAD(P)-binding Rossmann-like Domain"/>
    <property type="match status" value="1"/>
</dbReference>
<sequence length="287" mass="30472">MHVFITGATGWVGSAIVEDLLDAGHTVTGLVRDSHKAKPLIARGMKIVSSTLDDLGTLRAAASAADAVIHTAWGRDYSKIAENSEQDRQVINALGAALEGSNRPLLVTSGLLGLPAGATESDLPNPASPRKSEATAREWAERGVRAATVRLAPSVHGLGDHGFVPILIRIAKQKGVSAYIGEAQNDWAGVSRLDAARVFRLALEQGVTDPVYHAVADEAVSFKAIAERIGNRLGIPVESREPAHFEWFAHFAKSSMSASSARTRASIGWTPQGPSLLENLEQPGYYA</sequence>
<comment type="caution">
    <text evidence="2">The sequence shown here is derived from an EMBL/GenBank/DDBJ whole genome shotgun (WGS) entry which is preliminary data.</text>
</comment>
<dbReference type="PANTHER" id="PTHR48079">
    <property type="entry name" value="PROTEIN YEEZ"/>
    <property type="match status" value="1"/>
</dbReference>
<gene>
    <name evidence="2" type="ORF">PZA18_15695</name>
</gene>
<protein>
    <submittedName>
        <fullName evidence="2">SDR family oxidoreductase</fullName>
    </submittedName>
</protein>
<dbReference type="Pfam" id="PF13460">
    <property type="entry name" value="NAD_binding_10"/>
    <property type="match status" value="1"/>
</dbReference>
<dbReference type="Proteomes" id="UP001172778">
    <property type="component" value="Unassembled WGS sequence"/>
</dbReference>
<proteinExistence type="predicted"/>
<dbReference type="SUPFAM" id="SSF51735">
    <property type="entry name" value="NAD(P)-binding Rossmann-fold domains"/>
    <property type="match status" value="1"/>
</dbReference>
<feature type="domain" description="NAD(P)-binding" evidence="1">
    <location>
        <begin position="7"/>
        <end position="109"/>
    </location>
</feature>
<dbReference type="InterPro" id="IPR016040">
    <property type="entry name" value="NAD(P)-bd_dom"/>
</dbReference>
<dbReference type="InterPro" id="IPR036291">
    <property type="entry name" value="NAD(P)-bd_dom_sf"/>
</dbReference>
<evidence type="ECO:0000259" key="1">
    <source>
        <dbReference type="Pfam" id="PF13460"/>
    </source>
</evidence>
<organism evidence="2 3">
    <name type="scientific">Parachitinimonas caeni</name>
    <dbReference type="NCBI Taxonomy" id="3031301"/>
    <lineage>
        <taxon>Bacteria</taxon>
        <taxon>Pseudomonadati</taxon>
        <taxon>Pseudomonadota</taxon>
        <taxon>Betaproteobacteria</taxon>
        <taxon>Neisseriales</taxon>
        <taxon>Chitinibacteraceae</taxon>
        <taxon>Parachitinimonas</taxon>
    </lineage>
</organism>
<name>A0ABT7DZK1_9NEIS</name>